<protein>
    <submittedName>
        <fullName evidence="2">Glycoside hydrolase family 49 protein</fullName>
    </submittedName>
</protein>
<evidence type="ECO:0000313" key="3">
    <source>
        <dbReference type="Proteomes" id="UP000076632"/>
    </source>
</evidence>
<evidence type="ECO:0000313" key="2">
    <source>
        <dbReference type="EMBL" id="KZF19084.1"/>
    </source>
</evidence>
<dbReference type="InterPro" id="IPR012334">
    <property type="entry name" value="Pectin_lyas_fold"/>
</dbReference>
<proteinExistence type="predicted"/>
<reference evidence="2 3" key="1">
    <citation type="journal article" date="2016" name="Fungal Biol.">
        <title>The genome of Xylona heveae provides a window into fungal endophytism.</title>
        <authorList>
            <person name="Gazis R."/>
            <person name="Kuo A."/>
            <person name="Riley R."/>
            <person name="LaButti K."/>
            <person name="Lipzen A."/>
            <person name="Lin J."/>
            <person name="Amirebrahimi M."/>
            <person name="Hesse C.N."/>
            <person name="Spatafora J.W."/>
            <person name="Henrissat B."/>
            <person name="Hainaut M."/>
            <person name="Grigoriev I.V."/>
            <person name="Hibbett D.S."/>
        </authorList>
    </citation>
    <scope>NUCLEOTIDE SEQUENCE [LARGE SCALE GENOMIC DNA]</scope>
    <source>
        <strain evidence="2 3">TC161</strain>
    </source>
</reference>
<dbReference type="Pfam" id="PF03718">
    <property type="entry name" value="Glyco_hydro_49"/>
    <property type="match status" value="1"/>
</dbReference>
<dbReference type="GeneID" id="28898635"/>
<dbReference type="InParanoid" id="A0A164ZGP1"/>
<sequence length="120" mass="13282">MLILIAPTPTTRFLNVRAEGINTGLISINMLSNIDDWHLDNVWIEELTPIPGLDESTIVPFTNYNNQPVTMGKDSEGGIGLTISNFSVGDEHITFENNNWNVNSTGKLNIGSSLWGHWTL</sequence>
<keyword evidence="2" id="KW-0378">Hydrolase</keyword>
<dbReference type="EMBL" id="KV407467">
    <property type="protein sequence ID" value="KZF19084.1"/>
    <property type="molecule type" value="Genomic_DNA"/>
</dbReference>
<dbReference type="AlphaFoldDB" id="A0A164ZGP1"/>
<dbReference type="RefSeq" id="XP_018184639.1">
    <property type="nucleotide sequence ID" value="XM_018333498.1"/>
</dbReference>
<accession>A0A164ZGP1</accession>
<dbReference type="Proteomes" id="UP000076632">
    <property type="component" value="Unassembled WGS sequence"/>
</dbReference>
<name>A0A164ZGP1_XYLHT</name>
<evidence type="ECO:0000259" key="1">
    <source>
        <dbReference type="Pfam" id="PF03718"/>
    </source>
</evidence>
<dbReference type="GO" id="GO:0016787">
    <property type="term" value="F:hydrolase activity"/>
    <property type="evidence" value="ECO:0007669"/>
    <property type="project" value="UniProtKB-KW"/>
</dbReference>
<dbReference type="STRING" id="1328760.A0A164ZGP1"/>
<dbReference type="InterPro" id="IPR005192">
    <property type="entry name" value="Glyco_hydro_49_C"/>
</dbReference>
<gene>
    <name evidence="2" type="ORF">L228DRAFT_251175</name>
</gene>
<keyword evidence="3" id="KW-1185">Reference proteome</keyword>
<feature type="domain" description="Glycoside hydrolase family 49 C-terminal" evidence="1">
    <location>
        <begin position="12"/>
        <end position="119"/>
    </location>
</feature>
<organism evidence="2 3">
    <name type="scientific">Xylona heveae (strain CBS 132557 / TC161)</name>
    <dbReference type="NCBI Taxonomy" id="1328760"/>
    <lineage>
        <taxon>Eukaryota</taxon>
        <taxon>Fungi</taxon>
        <taxon>Dikarya</taxon>
        <taxon>Ascomycota</taxon>
        <taxon>Pezizomycotina</taxon>
        <taxon>Xylonomycetes</taxon>
        <taxon>Xylonales</taxon>
        <taxon>Xylonaceae</taxon>
        <taxon>Xylona</taxon>
    </lineage>
</organism>
<dbReference type="Gene3D" id="2.160.20.10">
    <property type="entry name" value="Single-stranded right-handed beta-helix, Pectin lyase-like"/>
    <property type="match status" value="1"/>
</dbReference>
<dbReference type="OrthoDB" id="5480694at2759"/>